<dbReference type="EMBL" id="WHVB01000004">
    <property type="protein sequence ID" value="KAF8483347.1"/>
    <property type="molecule type" value="Genomic_DNA"/>
</dbReference>
<name>A0A9P5N0B3_9AGAM</name>
<feature type="compositionally biased region" description="Pro residues" evidence="1">
    <location>
        <begin position="21"/>
        <end position="44"/>
    </location>
</feature>
<reference evidence="2" key="2">
    <citation type="journal article" date="2020" name="Nat. Commun.">
        <title>Large-scale genome sequencing of mycorrhizal fungi provides insights into the early evolution of symbiotic traits.</title>
        <authorList>
            <person name="Miyauchi S."/>
            <person name="Kiss E."/>
            <person name="Kuo A."/>
            <person name="Drula E."/>
            <person name="Kohler A."/>
            <person name="Sanchez-Garcia M."/>
            <person name="Morin E."/>
            <person name="Andreopoulos B."/>
            <person name="Barry K.W."/>
            <person name="Bonito G."/>
            <person name="Buee M."/>
            <person name="Carver A."/>
            <person name="Chen C."/>
            <person name="Cichocki N."/>
            <person name="Clum A."/>
            <person name="Culley D."/>
            <person name="Crous P.W."/>
            <person name="Fauchery L."/>
            <person name="Girlanda M."/>
            <person name="Hayes R.D."/>
            <person name="Keri Z."/>
            <person name="LaButti K."/>
            <person name="Lipzen A."/>
            <person name="Lombard V."/>
            <person name="Magnuson J."/>
            <person name="Maillard F."/>
            <person name="Murat C."/>
            <person name="Nolan M."/>
            <person name="Ohm R.A."/>
            <person name="Pangilinan J."/>
            <person name="Pereira M.F."/>
            <person name="Perotto S."/>
            <person name="Peter M."/>
            <person name="Pfister S."/>
            <person name="Riley R."/>
            <person name="Sitrit Y."/>
            <person name="Stielow J.B."/>
            <person name="Szollosi G."/>
            <person name="Zifcakova L."/>
            <person name="Stursova M."/>
            <person name="Spatafora J.W."/>
            <person name="Tedersoo L."/>
            <person name="Vaario L.M."/>
            <person name="Yamada A."/>
            <person name="Yan M."/>
            <person name="Wang P."/>
            <person name="Xu J."/>
            <person name="Bruns T."/>
            <person name="Baldrian P."/>
            <person name="Vilgalys R."/>
            <person name="Dunand C."/>
            <person name="Henrissat B."/>
            <person name="Grigoriev I.V."/>
            <person name="Hibbett D."/>
            <person name="Nagy L.G."/>
            <person name="Martin F.M."/>
        </authorList>
    </citation>
    <scope>NUCLEOTIDE SEQUENCE</scope>
    <source>
        <strain evidence="2">Prilba</strain>
    </source>
</reference>
<feature type="region of interest" description="Disordered" evidence="1">
    <location>
        <begin position="164"/>
        <end position="188"/>
    </location>
</feature>
<feature type="region of interest" description="Disordered" evidence="1">
    <location>
        <begin position="1"/>
        <end position="51"/>
    </location>
</feature>
<gene>
    <name evidence="2" type="ORF">DFH94DRAFT_721055</name>
</gene>
<evidence type="ECO:0000313" key="2">
    <source>
        <dbReference type="EMBL" id="KAF8483347.1"/>
    </source>
</evidence>
<dbReference type="OrthoDB" id="3171382at2759"/>
<organism evidence="2 3">
    <name type="scientific">Russula ochroleuca</name>
    <dbReference type="NCBI Taxonomy" id="152965"/>
    <lineage>
        <taxon>Eukaryota</taxon>
        <taxon>Fungi</taxon>
        <taxon>Dikarya</taxon>
        <taxon>Basidiomycota</taxon>
        <taxon>Agaricomycotina</taxon>
        <taxon>Agaricomycetes</taxon>
        <taxon>Russulales</taxon>
        <taxon>Russulaceae</taxon>
        <taxon>Russula</taxon>
    </lineage>
</organism>
<dbReference type="Proteomes" id="UP000759537">
    <property type="component" value="Unassembled WGS sequence"/>
</dbReference>
<feature type="compositionally biased region" description="Polar residues" evidence="1">
    <location>
        <begin position="169"/>
        <end position="188"/>
    </location>
</feature>
<evidence type="ECO:0000313" key="3">
    <source>
        <dbReference type="Proteomes" id="UP000759537"/>
    </source>
</evidence>
<accession>A0A9P5N0B3</accession>
<reference evidence="2" key="1">
    <citation type="submission" date="2019-10" db="EMBL/GenBank/DDBJ databases">
        <authorList>
            <consortium name="DOE Joint Genome Institute"/>
            <person name="Kuo A."/>
            <person name="Miyauchi S."/>
            <person name="Kiss E."/>
            <person name="Drula E."/>
            <person name="Kohler A."/>
            <person name="Sanchez-Garcia M."/>
            <person name="Andreopoulos B."/>
            <person name="Barry K.W."/>
            <person name="Bonito G."/>
            <person name="Buee M."/>
            <person name="Carver A."/>
            <person name="Chen C."/>
            <person name="Cichocki N."/>
            <person name="Clum A."/>
            <person name="Culley D."/>
            <person name="Crous P.W."/>
            <person name="Fauchery L."/>
            <person name="Girlanda M."/>
            <person name="Hayes R."/>
            <person name="Keri Z."/>
            <person name="LaButti K."/>
            <person name="Lipzen A."/>
            <person name="Lombard V."/>
            <person name="Magnuson J."/>
            <person name="Maillard F."/>
            <person name="Morin E."/>
            <person name="Murat C."/>
            <person name="Nolan M."/>
            <person name="Ohm R."/>
            <person name="Pangilinan J."/>
            <person name="Pereira M."/>
            <person name="Perotto S."/>
            <person name="Peter M."/>
            <person name="Riley R."/>
            <person name="Sitrit Y."/>
            <person name="Stielow B."/>
            <person name="Szollosi G."/>
            <person name="Zifcakova L."/>
            <person name="Stursova M."/>
            <person name="Spatafora J.W."/>
            <person name="Tedersoo L."/>
            <person name="Vaario L.-M."/>
            <person name="Yamada A."/>
            <person name="Yan M."/>
            <person name="Wang P."/>
            <person name="Xu J."/>
            <person name="Bruns T."/>
            <person name="Baldrian P."/>
            <person name="Vilgalys R."/>
            <person name="Henrissat B."/>
            <person name="Grigoriev I.V."/>
            <person name="Hibbett D."/>
            <person name="Nagy L.G."/>
            <person name="Martin F.M."/>
        </authorList>
    </citation>
    <scope>NUCLEOTIDE SEQUENCE</scope>
    <source>
        <strain evidence="2">Prilba</strain>
    </source>
</reference>
<dbReference type="AlphaFoldDB" id="A0A9P5N0B3"/>
<evidence type="ECO:0000256" key="1">
    <source>
        <dbReference type="SAM" id="MobiDB-lite"/>
    </source>
</evidence>
<protein>
    <submittedName>
        <fullName evidence="2">Uncharacterized protein</fullName>
    </submittedName>
</protein>
<feature type="compositionally biased region" description="Basic and acidic residues" evidence="1">
    <location>
        <begin position="7"/>
        <end position="17"/>
    </location>
</feature>
<comment type="caution">
    <text evidence="2">The sequence shown here is derived from an EMBL/GenBank/DDBJ whole genome shotgun (WGS) entry which is preliminary data.</text>
</comment>
<proteinExistence type="predicted"/>
<keyword evidence="3" id="KW-1185">Reference proteome</keyword>
<sequence>MSPPTEQDDRPSTHHSTDPSVPGPSTHPNPPPRPRPRVEPPPSQQAPDPSFVDRIPSIRLSVPPRGAFQYHSLSHTGLMVAGRLSPAASERCFTYCSQSHFGRAHGNEPKCYTLCLRRVFNHEVNRVLTNVNYGPIIKSPTVSANIPLPQEANTTLGQYISDSAHAEGSDSSASPSHATTSQHPENSQQHWQEGYYVWLSRSRQAASEHMSHMKRDLFQQSAYEHSKAMWAQAVREGRQQEFFRTPEAHFFGAEWTANMHEDILSPPYCRMLFPLSTPAPELRRIISKYLAPTSIVLTTLRESFTSGDQVKFAHRMRESIEEGAPWALARNVGRKIWGLLSGEGEG</sequence>